<protein>
    <recommendedName>
        <fullName evidence="9">NapC/NirT cytochrome c N-terminal domain-containing protein</fullName>
    </recommendedName>
</protein>
<keyword evidence="3" id="KW-0349">Heme</keyword>
<evidence type="ECO:0000256" key="4">
    <source>
        <dbReference type="ARBA" id="ARBA00022723"/>
    </source>
</evidence>
<feature type="transmembrane region" description="Helical" evidence="8">
    <location>
        <begin position="22"/>
        <end position="43"/>
    </location>
</feature>
<dbReference type="HOGENOM" id="CLU_1168747_0_0_7"/>
<dbReference type="Proteomes" id="UP000001935">
    <property type="component" value="Chromosome"/>
</dbReference>
<reference evidence="10 11" key="1">
    <citation type="submission" date="2006-01" db="EMBL/GenBank/DDBJ databases">
        <title>Complete sequence of Anaeromyxobacter dehalogenans 2CP-C.</title>
        <authorList>
            <consortium name="US DOE Joint Genome Institute"/>
            <person name="Copeland A."/>
            <person name="Lucas S."/>
            <person name="Lapidus A."/>
            <person name="Barry K."/>
            <person name="Detter J.C."/>
            <person name="Glavina T."/>
            <person name="Hammon N."/>
            <person name="Israni S."/>
            <person name="Pitluck S."/>
            <person name="Brettin T."/>
            <person name="Bruce D."/>
            <person name="Han C."/>
            <person name="Tapia R."/>
            <person name="Gilna P."/>
            <person name="Kiss H."/>
            <person name="Schmutz J."/>
            <person name="Larimer F."/>
            <person name="Land M."/>
            <person name="Kyrpides N."/>
            <person name="Anderson I."/>
            <person name="Sanford R.A."/>
            <person name="Ritalahti K.M."/>
            <person name="Thomas H.S."/>
            <person name="Kirby J.R."/>
            <person name="Zhulin I.B."/>
            <person name="Loeffler F.E."/>
            <person name="Richardson P."/>
        </authorList>
    </citation>
    <scope>NUCLEOTIDE SEQUENCE [LARGE SCALE GENOMIC DNA]</scope>
    <source>
        <strain evidence="10 11">2CP-C</strain>
    </source>
</reference>
<keyword evidence="8" id="KW-0472">Membrane</keyword>
<keyword evidence="4" id="KW-0479">Metal-binding</keyword>
<evidence type="ECO:0000256" key="2">
    <source>
        <dbReference type="ARBA" id="ARBA00022448"/>
    </source>
</evidence>
<dbReference type="STRING" id="290397.Adeh_2757"/>
<dbReference type="KEGG" id="ade:Adeh_2757"/>
<accession>Q2ILJ4</accession>
<evidence type="ECO:0000313" key="11">
    <source>
        <dbReference type="Proteomes" id="UP000001935"/>
    </source>
</evidence>
<evidence type="ECO:0000259" key="9">
    <source>
        <dbReference type="Pfam" id="PF03264"/>
    </source>
</evidence>
<evidence type="ECO:0000256" key="7">
    <source>
        <dbReference type="SAM" id="MobiDB-lite"/>
    </source>
</evidence>
<evidence type="ECO:0000256" key="6">
    <source>
        <dbReference type="ARBA" id="ARBA00023004"/>
    </source>
</evidence>
<dbReference type="GO" id="GO:0030313">
    <property type="term" value="C:cell envelope"/>
    <property type="evidence" value="ECO:0007669"/>
    <property type="project" value="UniProtKB-SubCell"/>
</dbReference>
<evidence type="ECO:0000256" key="3">
    <source>
        <dbReference type="ARBA" id="ARBA00022617"/>
    </source>
</evidence>
<dbReference type="SUPFAM" id="SSF48695">
    <property type="entry name" value="Multiheme cytochromes"/>
    <property type="match status" value="1"/>
</dbReference>
<evidence type="ECO:0000256" key="1">
    <source>
        <dbReference type="ARBA" id="ARBA00004196"/>
    </source>
</evidence>
<keyword evidence="8" id="KW-1133">Transmembrane helix</keyword>
<dbReference type="eggNOG" id="COG3005">
    <property type="taxonomic scope" value="Bacteria"/>
</dbReference>
<dbReference type="InterPro" id="IPR036280">
    <property type="entry name" value="Multihaem_cyt_sf"/>
</dbReference>
<keyword evidence="6" id="KW-0408">Iron</keyword>
<dbReference type="GO" id="GO:0046872">
    <property type="term" value="F:metal ion binding"/>
    <property type="evidence" value="ECO:0007669"/>
    <property type="project" value="UniProtKB-KW"/>
</dbReference>
<evidence type="ECO:0000313" key="10">
    <source>
        <dbReference type="EMBL" id="ABC82527.1"/>
    </source>
</evidence>
<dbReference type="InterPro" id="IPR038266">
    <property type="entry name" value="NapC/NirT_cytc_sf"/>
</dbReference>
<evidence type="ECO:0000256" key="8">
    <source>
        <dbReference type="SAM" id="Phobius"/>
    </source>
</evidence>
<keyword evidence="5" id="KW-0249">Electron transport</keyword>
<keyword evidence="2" id="KW-0813">Transport</keyword>
<dbReference type="Gene3D" id="1.10.3820.10">
    <property type="entry name" value="Di-heme elbow motif domain"/>
    <property type="match status" value="1"/>
</dbReference>
<proteinExistence type="predicted"/>
<name>Q2ILJ4_ANADE</name>
<feature type="domain" description="NapC/NirT cytochrome c N-terminal" evidence="9">
    <location>
        <begin position="52"/>
        <end position="212"/>
    </location>
</feature>
<dbReference type="Pfam" id="PF03264">
    <property type="entry name" value="Cytochrom_NNT"/>
    <property type="match status" value="1"/>
</dbReference>
<keyword evidence="8" id="KW-0812">Transmembrane</keyword>
<feature type="region of interest" description="Disordered" evidence="7">
    <location>
        <begin position="218"/>
        <end position="237"/>
    </location>
</feature>
<comment type="subcellular location">
    <subcellularLocation>
        <location evidence="1">Cell envelope</location>
    </subcellularLocation>
</comment>
<sequence>MRHPVAHARHPNVPQINTLEQLLKATALVAAAIAVLILAWYLVRRPPLNRTTKVLLLFGLGVMPIGVALTGNIAGFEYTLKRPFCGSCHVMLPYTEDAADPASTSLAAIHSRNHAFGEESCYTCHADYQMFGAMTTKLNGLKHLYFYVTEYANTGPYGEGGPKIHMYKSFQNGMCTRCHSTTAPRWLANEEHSGMIEEIRSGDAKCVDCHGGEKVHPRAFAHGGNGRGPAASIGKGE</sequence>
<evidence type="ECO:0000256" key="5">
    <source>
        <dbReference type="ARBA" id="ARBA00022982"/>
    </source>
</evidence>
<gene>
    <name evidence="10" type="ordered locus">Adeh_2757</name>
</gene>
<feature type="transmembrane region" description="Helical" evidence="8">
    <location>
        <begin position="55"/>
        <end position="76"/>
    </location>
</feature>
<organism evidence="10 11">
    <name type="scientific">Anaeromyxobacter dehalogenans (strain 2CP-C)</name>
    <dbReference type="NCBI Taxonomy" id="290397"/>
    <lineage>
        <taxon>Bacteria</taxon>
        <taxon>Pseudomonadati</taxon>
        <taxon>Myxococcota</taxon>
        <taxon>Myxococcia</taxon>
        <taxon>Myxococcales</taxon>
        <taxon>Cystobacterineae</taxon>
        <taxon>Anaeromyxobacteraceae</taxon>
        <taxon>Anaeromyxobacter</taxon>
    </lineage>
</organism>
<dbReference type="EMBL" id="CP000251">
    <property type="protein sequence ID" value="ABC82527.1"/>
    <property type="molecule type" value="Genomic_DNA"/>
</dbReference>
<dbReference type="InterPro" id="IPR005126">
    <property type="entry name" value="NapC/NirT_cyt_c_N"/>
</dbReference>
<dbReference type="AlphaFoldDB" id="Q2ILJ4"/>